<evidence type="ECO:0000313" key="7">
    <source>
        <dbReference type="EMBL" id="CAG4924826.1"/>
    </source>
</evidence>
<dbReference type="Pfam" id="PF01594">
    <property type="entry name" value="AI-2E_transport"/>
    <property type="match status" value="1"/>
</dbReference>
<proteinExistence type="inferred from homology"/>
<comment type="caution">
    <text evidence="7">The sequence shown here is derived from an EMBL/GenBank/DDBJ whole genome shotgun (WGS) entry which is preliminary data.</text>
</comment>
<organism evidence="7 8">
    <name type="scientific">Paraburkholderia gardini</name>
    <dbReference type="NCBI Taxonomy" id="2823469"/>
    <lineage>
        <taxon>Bacteria</taxon>
        <taxon>Pseudomonadati</taxon>
        <taxon>Pseudomonadota</taxon>
        <taxon>Betaproteobacteria</taxon>
        <taxon>Burkholderiales</taxon>
        <taxon>Burkholderiaceae</taxon>
        <taxon>Paraburkholderia</taxon>
    </lineage>
</organism>
<evidence type="ECO:0000256" key="6">
    <source>
        <dbReference type="SAM" id="Phobius"/>
    </source>
</evidence>
<evidence type="ECO:0000256" key="5">
    <source>
        <dbReference type="ARBA" id="ARBA00023136"/>
    </source>
</evidence>
<evidence type="ECO:0000313" key="8">
    <source>
        <dbReference type="Proteomes" id="UP000789752"/>
    </source>
</evidence>
<name>A0ABM8UAZ0_9BURK</name>
<dbReference type="PANTHER" id="PTHR21716:SF4">
    <property type="entry name" value="TRANSMEMBRANE PROTEIN 245"/>
    <property type="match status" value="1"/>
</dbReference>
<evidence type="ECO:0000256" key="4">
    <source>
        <dbReference type="ARBA" id="ARBA00022989"/>
    </source>
</evidence>
<keyword evidence="8" id="KW-1185">Reference proteome</keyword>
<dbReference type="Proteomes" id="UP000789752">
    <property type="component" value="Unassembled WGS sequence"/>
</dbReference>
<keyword evidence="3 6" id="KW-0812">Transmembrane</keyword>
<keyword evidence="4 6" id="KW-1133">Transmembrane helix</keyword>
<feature type="transmembrane region" description="Helical" evidence="6">
    <location>
        <begin position="183"/>
        <end position="200"/>
    </location>
</feature>
<dbReference type="InterPro" id="IPR002549">
    <property type="entry name" value="AI-2E-like"/>
</dbReference>
<evidence type="ECO:0000256" key="2">
    <source>
        <dbReference type="ARBA" id="ARBA00009773"/>
    </source>
</evidence>
<feature type="transmembrane region" description="Helical" evidence="6">
    <location>
        <begin position="290"/>
        <end position="312"/>
    </location>
</feature>
<feature type="transmembrane region" description="Helical" evidence="6">
    <location>
        <begin position="332"/>
        <end position="361"/>
    </location>
</feature>
<feature type="transmembrane region" description="Helical" evidence="6">
    <location>
        <begin position="87"/>
        <end position="109"/>
    </location>
</feature>
<protein>
    <submittedName>
        <fullName evidence="7">Transport protein YdiK</fullName>
    </submittedName>
</protein>
<sequence>MPGAPCAVVKRMLALHRKDKNRIMDGNKSLHQTSFYLLLLAVSVALCFILAPFFNTIFWGSILALIFQPVQRRLLVRFGRRRNLAAFTTLLLCIVIVILPLTLVAGTLVQQGTLVYGEMKSGNLNFGNYFDHVVHALPLSVQHVLNQVGLTDISDLQRKLTAGAAQISQFLAGQALSIGQNTLQFLVSFGVMLYLLFFLVRDGREISRLIREAIPLDENRKQHLLRKFTTVVRATVKGNVAVALVQGGLGGIAFWVIGIQGALLWGVMMAFLSLLPAIGATLIWGPVAIYFLLTGALAKGLGLIAFCAIVIGTVDNVLRPILVGKDTKMPDWVVLISTLGGMALLGINGFVIGPLIAALFMSCWDLFTRDKHGASIEE</sequence>
<comment type="similarity">
    <text evidence="2">Belongs to the autoinducer-2 exporter (AI-2E) (TC 2.A.86) family.</text>
</comment>
<reference evidence="7 8" key="1">
    <citation type="submission" date="2021-04" db="EMBL/GenBank/DDBJ databases">
        <authorList>
            <person name="Vanwijnsberghe S."/>
        </authorList>
    </citation>
    <scope>NUCLEOTIDE SEQUENCE [LARGE SCALE GENOMIC DNA]</scope>
    <source>
        <strain evidence="7 8">LMG 32171</strain>
    </source>
</reference>
<comment type="subcellular location">
    <subcellularLocation>
        <location evidence="1">Membrane</location>
        <topology evidence="1">Multi-pass membrane protein</topology>
    </subcellularLocation>
</comment>
<feature type="transmembrane region" description="Helical" evidence="6">
    <location>
        <begin position="263"/>
        <end position="283"/>
    </location>
</feature>
<keyword evidence="5 6" id="KW-0472">Membrane</keyword>
<evidence type="ECO:0000256" key="3">
    <source>
        <dbReference type="ARBA" id="ARBA00022692"/>
    </source>
</evidence>
<evidence type="ECO:0000256" key="1">
    <source>
        <dbReference type="ARBA" id="ARBA00004141"/>
    </source>
</evidence>
<dbReference type="PANTHER" id="PTHR21716">
    <property type="entry name" value="TRANSMEMBRANE PROTEIN"/>
    <property type="match status" value="1"/>
</dbReference>
<accession>A0ABM8UAZ0</accession>
<feature type="transmembrane region" description="Helical" evidence="6">
    <location>
        <begin position="34"/>
        <end position="67"/>
    </location>
</feature>
<dbReference type="EMBL" id="CAJQYY010000045">
    <property type="protein sequence ID" value="CAG4924826.1"/>
    <property type="molecule type" value="Genomic_DNA"/>
</dbReference>
<gene>
    <name evidence="7" type="primary">ydiK_4</name>
    <name evidence="7" type="ORF">R54767_05132</name>
</gene>
<feature type="transmembrane region" description="Helical" evidence="6">
    <location>
        <begin position="236"/>
        <end position="257"/>
    </location>
</feature>